<evidence type="ECO:0000313" key="1">
    <source>
        <dbReference type="EMBL" id="GBB92906.1"/>
    </source>
</evidence>
<dbReference type="Proteomes" id="UP000247702">
    <property type="component" value="Unassembled WGS sequence"/>
</dbReference>
<organism evidence="1 2">
    <name type="scientific">Rhizophagus clarus</name>
    <dbReference type="NCBI Taxonomy" id="94130"/>
    <lineage>
        <taxon>Eukaryota</taxon>
        <taxon>Fungi</taxon>
        <taxon>Fungi incertae sedis</taxon>
        <taxon>Mucoromycota</taxon>
        <taxon>Glomeromycotina</taxon>
        <taxon>Glomeromycetes</taxon>
        <taxon>Glomerales</taxon>
        <taxon>Glomeraceae</taxon>
        <taxon>Rhizophagus</taxon>
    </lineage>
</organism>
<comment type="caution">
    <text evidence="1">The sequence shown here is derived from an EMBL/GenBank/DDBJ whole genome shotgun (WGS) entry which is preliminary data.</text>
</comment>
<reference evidence="1 2" key="1">
    <citation type="submission" date="2017-11" db="EMBL/GenBank/DDBJ databases">
        <title>The genome of Rhizophagus clarus HR1 reveals common genetic basis of auxotrophy among arbuscular mycorrhizal fungi.</title>
        <authorList>
            <person name="Kobayashi Y."/>
        </authorList>
    </citation>
    <scope>NUCLEOTIDE SEQUENCE [LARGE SCALE GENOMIC DNA]</scope>
    <source>
        <strain evidence="1 2">HR1</strain>
    </source>
</reference>
<gene>
    <name evidence="1" type="ORF">RclHR1_20790005</name>
</gene>
<protein>
    <submittedName>
        <fullName evidence="1">Uncharacterized protein</fullName>
    </submittedName>
</protein>
<dbReference type="EMBL" id="BEXD01001201">
    <property type="protein sequence ID" value="GBB92906.1"/>
    <property type="molecule type" value="Genomic_DNA"/>
</dbReference>
<sequence>MKGSLDDIGNKPGFETFDILVNGSHVKLFSMDLNINGVCRLNQIGKTILPTEQANFLTIIPVISNFYSLSKRIGRAIEILNVPSTPTNQSYRRLSNSSPQKVILVLKLPPPVVP</sequence>
<accession>A0A2Z6RKQ2</accession>
<evidence type="ECO:0000313" key="2">
    <source>
        <dbReference type="Proteomes" id="UP000247702"/>
    </source>
</evidence>
<proteinExistence type="predicted"/>
<keyword evidence="2" id="KW-1185">Reference proteome</keyword>
<dbReference type="AlphaFoldDB" id="A0A2Z6RKQ2"/>
<name>A0A2Z6RKQ2_9GLOM</name>